<evidence type="ECO:0000313" key="5">
    <source>
        <dbReference type="Proteomes" id="UP001642520"/>
    </source>
</evidence>
<dbReference type="InterPro" id="IPR022772">
    <property type="entry name" value="VHL_tumour_suppress_b/a_dom"/>
</dbReference>
<dbReference type="InterPro" id="IPR037140">
    <property type="entry name" value="VHL_beta_dom_sf"/>
</dbReference>
<name>A0ABP1PHY0_XYLVO</name>
<sequence>MSISASKRDQQLKAQLEAPLETAEMPLVLRSLDNVNRVFVKFVNRTLHDVVLYWIDYQGRAVNYGTLRYNESLDIDTFVTHPWIFVDRDTHDRYVVDNEDVFFPKPMSRCARARRYVCITLPMFTLRRLSLRAIRQRLTHKRQALQLDIPRCLQQELASMLPGDEQEPEDSVNSPAPIPLTPDLFLRMEED</sequence>
<dbReference type="CDD" id="cd05468">
    <property type="entry name" value="pVHL"/>
    <property type="match status" value="1"/>
</dbReference>
<dbReference type="InterPro" id="IPR024053">
    <property type="entry name" value="VHL_beta_dom"/>
</dbReference>
<evidence type="ECO:0000259" key="3">
    <source>
        <dbReference type="Pfam" id="PF01847"/>
    </source>
</evidence>
<comment type="caution">
    <text evidence="4">The sequence shown here is derived from an EMBL/GenBank/DDBJ whole genome shotgun (WGS) entry which is preliminary data.</text>
</comment>
<evidence type="ECO:0000313" key="4">
    <source>
        <dbReference type="EMBL" id="CAL7952191.1"/>
    </source>
</evidence>
<comment type="similarity">
    <text evidence="1">Belongs to the VHL family.</text>
</comment>
<proteinExistence type="inferred from homology"/>
<dbReference type="InterPro" id="IPR036208">
    <property type="entry name" value="VHL_sf"/>
</dbReference>
<dbReference type="InterPro" id="IPR037139">
    <property type="entry name" value="VHL_alpha_dom_sf"/>
</dbReference>
<dbReference type="Gene3D" id="2.60.40.780">
    <property type="entry name" value="von Hippel-Lindau disease tumour suppressor, beta domain"/>
    <property type="match status" value="1"/>
</dbReference>
<dbReference type="SUPFAM" id="SSF49468">
    <property type="entry name" value="VHL"/>
    <property type="match status" value="1"/>
</dbReference>
<feature type="region of interest" description="Disordered" evidence="2">
    <location>
        <begin position="162"/>
        <end position="191"/>
    </location>
</feature>
<dbReference type="Gene3D" id="1.10.750.10">
    <property type="entry name" value="von Hippel-Lindau disease tumour suppressor, alpha domain"/>
    <property type="match status" value="1"/>
</dbReference>
<protein>
    <recommendedName>
        <fullName evidence="3">von Hippel-Lindau disease tumour suppressor beta domain-containing protein</fullName>
    </recommendedName>
</protein>
<keyword evidence="5" id="KW-1185">Reference proteome</keyword>
<evidence type="ECO:0000256" key="2">
    <source>
        <dbReference type="SAM" id="MobiDB-lite"/>
    </source>
</evidence>
<feature type="domain" description="von Hippel-Lindau disease tumour suppressor beta" evidence="3">
    <location>
        <begin position="29"/>
        <end position="106"/>
    </location>
</feature>
<dbReference type="Proteomes" id="UP001642520">
    <property type="component" value="Unassembled WGS sequence"/>
</dbReference>
<reference evidence="4 5" key="1">
    <citation type="submission" date="2024-08" db="EMBL/GenBank/DDBJ databases">
        <authorList>
            <person name="Will J Nash"/>
            <person name="Angela Man"/>
            <person name="Seanna McTaggart"/>
            <person name="Kendall Baker"/>
            <person name="Tom Barker"/>
            <person name="Leah Catchpole"/>
            <person name="Alex Durrant"/>
            <person name="Karim Gharbi"/>
            <person name="Naomi Irish"/>
            <person name="Gemy Kaithakottil"/>
            <person name="Debby Ku"/>
            <person name="Aaliyah Providence"/>
            <person name="Felix Shaw"/>
            <person name="David Swarbreck"/>
            <person name="Chris Watkins"/>
            <person name="Ann M. McCartney"/>
            <person name="Giulio Formenti"/>
            <person name="Alice Mouton"/>
            <person name="Noel Vella"/>
            <person name="Bjorn M von Reumont"/>
            <person name="Adriana Vella"/>
            <person name="Wilfried Haerty"/>
        </authorList>
    </citation>
    <scope>NUCLEOTIDE SEQUENCE [LARGE SCALE GENOMIC DNA]</scope>
</reference>
<dbReference type="EMBL" id="CAXAJV020001301">
    <property type="protein sequence ID" value="CAL7952191.1"/>
    <property type="molecule type" value="Genomic_DNA"/>
</dbReference>
<gene>
    <name evidence="4" type="ORF">XYLVIOL_LOCUS10926</name>
</gene>
<dbReference type="Pfam" id="PF01847">
    <property type="entry name" value="VHL"/>
    <property type="match status" value="1"/>
</dbReference>
<evidence type="ECO:0000256" key="1">
    <source>
        <dbReference type="ARBA" id="ARBA00010057"/>
    </source>
</evidence>
<accession>A0ABP1PHY0</accession>
<organism evidence="4 5">
    <name type="scientific">Xylocopa violacea</name>
    <name type="common">Violet carpenter bee</name>
    <name type="synonym">Apis violacea</name>
    <dbReference type="NCBI Taxonomy" id="135666"/>
    <lineage>
        <taxon>Eukaryota</taxon>
        <taxon>Metazoa</taxon>
        <taxon>Ecdysozoa</taxon>
        <taxon>Arthropoda</taxon>
        <taxon>Hexapoda</taxon>
        <taxon>Insecta</taxon>
        <taxon>Pterygota</taxon>
        <taxon>Neoptera</taxon>
        <taxon>Endopterygota</taxon>
        <taxon>Hymenoptera</taxon>
        <taxon>Apocrita</taxon>
        <taxon>Aculeata</taxon>
        <taxon>Apoidea</taxon>
        <taxon>Anthophila</taxon>
        <taxon>Apidae</taxon>
        <taxon>Xylocopa</taxon>
        <taxon>Xylocopa</taxon>
    </lineage>
</organism>